<dbReference type="EC" id="2.3.2.27" evidence="2"/>
<evidence type="ECO:0000313" key="16">
    <source>
        <dbReference type="Ensembl" id="ENSAOCP00000044769.1"/>
    </source>
</evidence>
<sequence length="492" mass="56271">MSFFCFLFRLFACCLFCLLVPACHKMSQDFPTVDDSSQNKMKKSEGPELSVLANTNESENFLRLMSPEVTVSRIFHANPHHNNMIPTCCRSPYTSGQENQEFRRQSAHAELMQLREPEAGGATSAGMNFQHQPPASFSLDPSESMQSGTRGECRCWACGPKDVGTKEPASRDTTSGEDEFNCQSDAEEELEPPLPLRADNEWQPWNPFLIPHRYMHNHDLHHVVDVRNYNLAAEGECFNYNSVNRHFPEPSHRSPPGLHRRAQNEPQNWLQHHDSFMCDSVTVNVPQFSDPPVEGVSQVSVMNLNSAGAEESASRPQEKRRTISLPDQCRNIFITYSSDVSSEMVPFVDFLTKQGFRPAMDLFDSPIRRMDINHWKDSYLKDPATLIIIAISPKYKTDIEGSVVDNHGLHAKYVHSMMQTEYIQQGSLNFRFIPVLFLGASQTHVPCWLQNTRVYRWPKDTEDLLLRLLRVERYIPPPVPVELTLIIRIYPM</sequence>
<evidence type="ECO:0000256" key="13">
    <source>
        <dbReference type="SAM" id="MobiDB-lite"/>
    </source>
</evidence>
<evidence type="ECO:0000259" key="15">
    <source>
        <dbReference type="PROSITE" id="PS51534"/>
    </source>
</evidence>
<dbReference type="GO" id="GO:0000209">
    <property type="term" value="P:protein polyubiquitination"/>
    <property type="evidence" value="ECO:0007669"/>
    <property type="project" value="UniProtKB-ARBA"/>
</dbReference>
<dbReference type="PANTHER" id="PTHR34257:SF4">
    <property type="entry name" value="ADAPTER PROTEIN CIKS"/>
    <property type="match status" value="1"/>
</dbReference>
<keyword evidence="4" id="KW-0833">Ubl conjugation pathway</keyword>
<dbReference type="Proteomes" id="UP001501940">
    <property type="component" value="Chromosome 20"/>
</dbReference>
<dbReference type="GO" id="GO:0097400">
    <property type="term" value="P:interleukin-17-mediated signaling pathway"/>
    <property type="evidence" value="ECO:0007669"/>
    <property type="project" value="UniProtKB-ARBA"/>
</dbReference>
<dbReference type="GO" id="GO:0006954">
    <property type="term" value="P:inflammatory response"/>
    <property type="evidence" value="ECO:0007669"/>
    <property type="project" value="UniProtKB-KW"/>
</dbReference>
<dbReference type="GO" id="GO:0005737">
    <property type="term" value="C:cytoplasm"/>
    <property type="evidence" value="ECO:0007669"/>
    <property type="project" value="UniProtKB-ARBA"/>
</dbReference>
<keyword evidence="5" id="KW-0395">Inflammatory response</keyword>
<feature type="domain" description="SEFIR" evidence="15">
    <location>
        <begin position="329"/>
        <end position="466"/>
    </location>
</feature>
<evidence type="ECO:0000256" key="7">
    <source>
        <dbReference type="ARBA" id="ARBA00073304"/>
    </source>
</evidence>
<evidence type="ECO:0000256" key="2">
    <source>
        <dbReference type="ARBA" id="ARBA00012483"/>
    </source>
</evidence>
<dbReference type="GO" id="GO:0038173">
    <property type="term" value="P:interleukin-17A-mediated signaling pathway"/>
    <property type="evidence" value="ECO:0007669"/>
    <property type="project" value="UniProtKB-ARBA"/>
</dbReference>
<evidence type="ECO:0000256" key="9">
    <source>
        <dbReference type="ARBA" id="ARBA00076636"/>
    </source>
</evidence>
<dbReference type="GO" id="GO:0006959">
    <property type="term" value="P:humoral immune response"/>
    <property type="evidence" value="ECO:0007669"/>
    <property type="project" value="TreeGrafter"/>
</dbReference>
<dbReference type="InterPro" id="IPR013568">
    <property type="entry name" value="SEFIR_dom"/>
</dbReference>
<evidence type="ECO:0000256" key="3">
    <source>
        <dbReference type="ARBA" id="ARBA00022679"/>
    </source>
</evidence>
<dbReference type="GeneTree" id="ENSGT00940000164609"/>
<evidence type="ECO:0000313" key="17">
    <source>
        <dbReference type="Proteomes" id="UP001501940"/>
    </source>
</evidence>
<feature type="signal peptide" evidence="14">
    <location>
        <begin position="1"/>
        <end position="25"/>
    </location>
</feature>
<reference evidence="16" key="3">
    <citation type="submission" date="2025-09" db="UniProtKB">
        <authorList>
            <consortium name="Ensembl"/>
        </authorList>
    </citation>
    <scope>IDENTIFICATION</scope>
</reference>
<dbReference type="GO" id="GO:0061630">
    <property type="term" value="F:ubiquitin protein ligase activity"/>
    <property type="evidence" value="ECO:0007669"/>
    <property type="project" value="UniProtKB-EC"/>
</dbReference>
<comment type="subunit">
    <text evidence="6">Interacts with IKBKG/NF-kappa B essential modulator, with CHUK/IKK-alpha and with IKBKB/IKK-beta. Interacts with TRAF6; this interaction is direct. Interacts with IL17RA and IL17RC. Interacts with IL17RB.</text>
</comment>
<evidence type="ECO:0000256" key="4">
    <source>
        <dbReference type="ARBA" id="ARBA00022786"/>
    </source>
</evidence>
<reference evidence="16" key="2">
    <citation type="submission" date="2025-08" db="UniProtKB">
        <authorList>
            <consortium name="Ensembl"/>
        </authorList>
    </citation>
    <scope>IDENTIFICATION</scope>
</reference>
<evidence type="ECO:0000256" key="5">
    <source>
        <dbReference type="ARBA" id="ARBA00023198"/>
    </source>
</evidence>
<proteinExistence type="predicted"/>
<dbReference type="PROSITE" id="PS51534">
    <property type="entry name" value="SEFIR"/>
    <property type="match status" value="1"/>
</dbReference>
<feature type="region of interest" description="Disordered" evidence="13">
    <location>
        <begin position="120"/>
        <end position="145"/>
    </location>
</feature>
<dbReference type="Pfam" id="PF08357">
    <property type="entry name" value="SEFIR"/>
    <property type="match status" value="1"/>
</dbReference>
<name>A0AAQ5XW86_AMPOC</name>
<evidence type="ECO:0000256" key="11">
    <source>
        <dbReference type="ARBA" id="ARBA00078673"/>
    </source>
</evidence>
<dbReference type="PANTHER" id="PTHR34257">
    <property type="entry name" value="ADAPTER PROTEIN CIKS"/>
    <property type="match status" value="1"/>
</dbReference>
<evidence type="ECO:0000256" key="6">
    <source>
        <dbReference type="ARBA" id="ARBA00064316"/>
    </source>
</evidence>
<organism evidence="16 17">
    <name type="scientific">Amphiprion ocellaris</name>
    <name type="common">Clown anemonefish</name>
    <dbReference type="NCBI Taxonomy" id="80972"/>
    <lineage>
        <taxon>Eukaryota</taxon>
        <taxon>Metazoa</taxon>
        <taxon>Chordata</taxon>
        <taxon>Craniata</taxon>
        <taxon>Vertebrata</taxon>
        <taxon>Euteleostomi</taxon>
        <taxon>Actinopterygii</taxon>
        <taxon>Neopterygii</taxon>
        <taxon>Teleostei</taxon>
        <taxon>Neoteleostei</taxon>
        <taxon>Acanthomorphata</taxon>
        <taxon>Ovalentaria</taxon>
        <taxon>Pomacentridae</taxon>
        <taxon>Amphiprion</taxon>
    </lineage>
</organism>
<dbReference type="FunFam" id="3.40.50.11530:FF:000007">
    <property type="entry name" value="adapter protein CIKS isoform X3"/>
    <property type="match status" value="1"/>
</dbReference>
<protein>
    <recommendedName>
        <fullName evidence="7">E3 ubiquitin ligase TRAF3IP2</fullName>
        <ecNumber evidence="2">2.3.2.27</ecNumber>
    </recommendedName>
    <alternativeName>
        <fullName evidence="8">Adapter protein CIKS</fullName>
    </alternativeName>
    <alternativeName>
        <fullName evidence="9">Connection to IKK and SAPK/JNK</fullName>
    </alternativeName>
    <alternativeName>
        <fullName evidence="12">E3 ubiquitin-protein ligase CIKS</fullName>
    </alternativeName>
    <alternativeName>
        <fullName evidence="10">Nuclear factor NF-kappa-B activator 1</fullName>
    </alternativeName>
    <alternativeName>
        <fullName evidence="11">TRAF3-interacting protein 2</fullName>
    </alternativeName>
</protein>
<keyword evidence="3" id="KW-0808">Transferase</keyword>
<keyword evidence="17" id="KW-1185">Reference proteome</keyword>
<keyword evidence="14" id="KW-0732">Signal</keyword>
<feature type="chain" id="PRO_5043815025" description="E3 ubiquitin ligase TRAF3IP2" evidence="14">
    <location>
        <begin position="26"/>
        <end position="492"/>
    </location>
</feature>
<dbReference type="GO" id="GO:0043123">
    <property type="term" value="P:positive regulation of canonical NF-kappaB signal transduction"/>
    <property type="evidence" value="ECO:0007669"/>
    <property type="project" value="TreeGrafter"/>
</dbReference>
<dbReference type="Ensembl" id="ENSAOCT00000084525.1">
    <property type="protein sequence ID" value="ENSAOCP00000044769.1"/>
    <property type="gene ID" value="ENSAOCG00000031773.1"/>
</dbReference>
<evidence type="ECO:0000256" key="1">
    <source>
        <dbReference type="ARBA" id="ARBA00000900"/>
    </source>
</evidence>
<evidence type="ECO:0000256" key="14">
    <source>
        <dbReference type="SAM" id="SignalP"/>
    </source>
</evidence>
<feature type="region of interest" description="Disordered" evidence="13">
    <location>
        <begin position="164"/>
        <end position="191"/>
    </location>
</feature>
<dbReference type="AlphaFoldDB" id="A0AAQ5XW86"/>
<comment type="catalytic activity">
    <reaction evidence="1">
        <text>S-ubiquitinyl-[E2 ubiquitin-conjugating enzyme]-L-cysteine + [acceptor protein]-L-lysine = [E2 ubiquitin-conjugating enzyme]-L-cysteine + N(6)-ubiquitinyl-[acceptor protein]-L-lysine.</text>
        <dbReference type="EC" id="2.3.2.27"/>
    </reaction>
</comment>
<accession>A0AAQ5XW86</accession>
<evidence type="ECO:0000256" key="10">
    <source>
        <dbReference type="ARBA" id="ARBA00078387"/>
    </source>
</evidence>
<evidence type="ECO:0000256" key="8">
    <source>
        <dbReference type="ARBA" id="ARBA00075327"/>
    </source>
</evidence>
<reference evidence="16 17" key="1">
    <citation type="submission" date="2022-01" db="EMBL/GenBank/DDBJ databases">
        <title>A chromosome-scale genome assembly of the false clownfish, Amphiprion ocellaris.</title>
        <authorList>
            <person name="Ryu T."/>
        </authorList>
    </citation>
    <scope>NUCLEOTIDE SEQUENCE [LARGE SCALE GENOMIC DNA]</scope>
</reference>
<feature type="compositionally biased region" description="Acidic residues" evidence="13">
    <location>
        <begin position="175"/>
        <end position="191"/>
    </location>
</feature>
<feature type="compositionally biased region" description="Polar residues" evidence="13">
    <location>
        <begin position="125"/>
        <end position="145"/>
    </location>
</feature>
<evidence type="ECO:0000256" key="12">
    <source>
        <dbReference type="ARBA" id="ARBA00080040"/>
    </source>
</evidence>
<dbReference type="InterPro" id="IPR053047">
    <property type="entry name" value="E3_ubiq_ligase_TRAF3IP2"/>
</dbReference>